<dbReference type="GO" id="GO:0008610">
    <property type="term" value="P:lipid biosynthetic process"/>
    <property type="evidence" value="ECO:0007669"/>
    <property type="project" value="TreeGrafter"/>
</dbReference>
<proteinExistence type="inferred from homology"/>
<dbReference type="RefSeq" id="WP_073590265.1">
    <property type="nucleotide sequence ID" value="NZ_FRFD01000011.1"/>
</dbReference>
<dbReference type="Gene3D" id="3.40.50.1820">
    <property type="entry name" value="alpha/beta hydrolase"/>
    <property type="match status" value="1"/>
</dbReference>
<dbReference type="PANTHER" id="PTHR11487">
    <property type="entry name" value="THIOESTERASE"/>
    <property type="match status" value="1"/>
</dbReference>
<dbReference type="STRING" id="1121345.SAMN02745217_03612"/>
<reference evidence="3 4" key="1">
    <citation type="submission" date="2016-12" db="EMBL/GenBank/DDBJ databases">
        <authorList>
            <person name="Song W.-J."/>
            <person name="Kurnit D.M."/>
        </authorList>
    </citation>
    <scope>NUCLEOTIDE SEQUENCE [LARGE SCALE GENOMIC DNA]</scope>
    <source>
        <strain evidence="3 4">DSM 12503</strain>
    </source>
</reference>
<evidence type="ECO:0000313" key="3">
    <source>
        <dbReference type="EMBL" id="SHO52362.1"/>
    </source>
</evidence>
<dbReference type="EMBL" id="FRFD01000011">
    <property type="protein sequence ID" value="SHO52362.1"/>
    <property type="molecule type" value="Genomic_DNA"/>
</dbReference>
<sequence>MNKKKLFIFPHAIGGASSYINLEKQLNHLIKVKRMEYPGHGSRFKEKLMCSIKDMADDAYVQIKDSLESGYCLLGYSMGGLVCYELYHRIKKDKKRLPDVIFLMGVEAPCSVNRIFDCDNMKMEQAIKILKDMNATPNAILDNKDMMLLLFDLVKNDYKAIEYYEPTDCDIGKIESKVLLIHGSKEENLEKSQMEWSRYTSTECNRYIFNGDHFFLFGQENSIAKLISDEILNYGKVCEAL</sequence>
<evidence type="ECO:0000313" key="4">
    <source>
        <dbReference type="Proteomes" id="UP000184612"/>
    </source>
</evidence>
<dbReference type="SUPFAM" id="SSF53474">
    <property type="entry name" value="alpha/beta-Hydrolases"/>
    <property type="match status" value="1"/>
</dbReference>
<dbReference type="Proteomes" id="UP000184612">
    <property type="component" value="Unassembled WGS sequence"/>
</dbReference>
<evidence type="ECO:0000256" key="1">
    <source>
        <dbReference type="ARBA" id="ARBA00007169"/>
    </source>
</evidence>
<evidence type="ECO:0000259" key="2">
    <source>
        <dbReference type="Pfam" id="PF00975"/>
    </source>
</evidence>
<name>A0A1M7YI99_9FIRM</name>
<feature type="domain" description="Thioesterase" evidence="2">
    <location>
        <begin position="5"/>
        <end position="229"/>
    </location>
</feature>
<dbReference type="AlphaFoldDB" id="A0A1M7YI99"/>
<keyword evidence="4" id="KW-1185">Reference proteome</keyword>
<dbReference type="InterPro" id="IPR012223">
    <property type="entry name" value="TEII"/>
</dbReference>
<organism evidence="3 4">
    <name type="scientific">Anaerocolumna xylanovorans DSM 12503</name>
    <dbReference type="NCBI Taxonomy" id="1121345"/>
    <lineage>
        <taxon>Bacteria</taxon>
        <taxon>Bacillati</taxon>
        <taxon>Bacillota</taxon>
        <taxon>Clostridia</taxon>
        <taxon>Lachnospirales</taxon>
        <taxon>Lachnospiraceae</taxon>
        <taxon>Anaerocolumna</taxon>
    </lineage>
</organism>
<dbReference type="InterPro" id="IPR029058">
    <property type="entry name" value="AB_hydrolase_fold"/>
</dbReference>
<dbReference type="OrthoDB" id="2213423at2"/>
<gene>
    <name evidence="3" type="ORF">SAMN02745217_03612</name>
</gene>
<protein>
    <submittedName>
        <fullName evidence="3">Surfactin synthase thioesterase subunit</fullName>
    </submittedName>
</protein>
<dbReference type="InterPro" id="IPR001031">
    <property type="entry name" value="Thioesterase"/>
</dbReference>
<comment type="similarity">
    <text evidence="1">Belongs to the thioesterase family.</text>
</comment>
<dbReference type="PANTHER" id="PTHR11487:SF0">
    <property type="entry name" value="S-ACYL FATTY ACID SYNTHASE THIOESTERASE, MEDIUM CHAIN"/>
    <property type="match status" value="1"/>
</dbReference>
<dbReference type="Pfam" id="PF00975">
    <property type="entry name" value="Thioesterase"/>
    <property type="match status" value="1"/>
</dbReference>
<accession>A0A1M7YI99</accession>